<name>A0A9Q0ENW6_9TELE</name>
<gene>
    <name evidence="2" type="ORF">NHX12_022757</name>
</gene>
<comment type="caution">
    <text evidence="2">The sequence shown here is derived from an EMBL/GenBank/DDBJ whole genome shotgun (WGS) entry which is preliminary data.</text>
</comment>
<evidence type="ECO:0000313" key="2">
    <source>
        <dbReference type="EMBL" id="KAJ3610665.1"/>
    </source>
</evidence>
<sequence length="103" mass="11071">MAHSAPPYGRRGMTAGGDQPHLPHHLHHHPPQNGGGGGGWWWRRWWGRRPAGGIPHRHGLHAEEEAAAAAAGRVGLAHGPGHPHQHPGLRWGRQRGHPHGDGG</sequence>
<evidence type="ECO:0000313" key="3">
    <source>
        <dbReference type="Proteomes" id="UP001148018"/>
    </source>
</evidence>
<dbReference type="AlphaFoldDB" id="A0A9Q0ENW6"/>
<feature type="region of interest" description="Disordered" evidence="1">
    <location>
        <begin position="75"/>
        <end position="103"/>
    </location>
</feature>
<proteinExistence type="predicted"/>
<accession>A0A9Q0ENW6</accession>
<feature type="compositionally biased region" description="Basic residues" evidence="1">
    <location>
        <begin position="81"/>
        <end position="97"/>
    </location>
</feature>
<protein>
    <submittedName>
        <fullName evidence="2">Uncharacterized protein</fullName>
    </submittedName>
</protein>
<keyword evidence="3" id="KW-1185">Reference proteome</keyword>
<dbReference type="EMBL" id="JANIIK010000038">
    <property type="protein sequence ID" value="KAJ3610665.1"/>
    <property type="molecule type" value="Genomic_DNA"/>
</dbReference>
<evidence type="ECO:0000256" key="1">
    <source>
        <dbReference type="SAM" id="MobiDB-lite"/>
    </source>
</evidence>
<organism evidence="2 3">
    <name type="scientific">Muraenolepis orangiensis</name>
    <name type="common">Patagonian moray cod</name>
    <dbReference type="NCBI Taxonomy" id="630683"/>
    <lineage>
        <taxon>Eukaryota</taxon>
        <taxon>Metazoa</taxon>
        <taxon>Chordata</taxon>
        <taxon>Craniata</taxon>
        <taxon>Vertebrata</taxon>
        <taxon>Euteleostomi</taxon>
        <taxon>Actinopterygii</taxon>
        <taxon>Neopterygii</taxon>
        <taxon>Teleostei</taxon>
        <taxon>Neoteleostei</taxon>
        <taxon>Acanthomorphata</taxon>
        <taxon>Zeiogadaria</taxon>
        <taxon>Gadariae</taxon>
        <taxon>Gadiformes</taxon>
        <taxon>Muraenolepidoidei</taxon>
        <taxon>Muraenolepididae</taxon>
        <taxon>Muraenolepis</taxon>
    </lineage>
</organism>
<reference evidence="2" key="1">
    <citation type="submission" date="2022-07" db="EMBL/GenBank/DDBJ databases">
        <title>Chromosome-level genome of Muraenolepis orangiensis.</title>
        <authorList>
            <person name="Kim J."/>
        </authorList>
    </citation>
    <scope>NUCLEOTIDE SEQUENCE</scope>
    <source>
        <strain evidence="2">KU_S4_2022</strain>
        <tissue evidence="2">Muscle</tissue>
    </source>
</reference>
<feature type="region of interest" description="Disordered" evidence="1">
    <location>
        <begin position="1"/>
        <end position="36"/>
    </location>
</feature>
<dbReference type="Proteomes" id="UP001148018">
    <property type="component" value="Unassembled WGS sequence"/>
</dbReference>